<comment type="caution">
    <text evidence="2">The sequence shown here is derived from an EMBL/GenBank/DDBJ whole genome shotgun (WGS) entry which is preliminary data.</text>
</comment>
<dbReference type="AlphaFoldDB" id="A0AAV7T3L4"/>
<reference evidence="2" key="1">
    <citation type="journal article" date="2022" name="bioRxiv">
        <title>Sequencing and chromosome-scale assembly of the giantPleurodeles waltlgenome.</title>
        <authorList>
            <person name="Brown T."/>
            <person name="Elewa A."/>
            <person name="Iarovenko S."/>
            <person name="Subramanian E."/>
            <person name="Araus A.J."/>
            <person name="Petzold A."/>
            <person name="Susuki M."/>
            <person name="Suzuki K.-i.T."/>
            <person name="Hayashi T."/>
            <person name="Toyoda A."/>
            <person name="Oliveira C."/>
            <person name="Osipova E."/>
            <person name="Leigh N.D."/>
            <person name="Simon A."/>
            <person name="Yun M.H."/>
        </authorList>
    </citation>
    <scope>NUCLEOTIDE SEQUENCE</scope>
    <source>
        <strain evidence="2">20211129_DDA</strain>
        <tissue evidence="2">Liver</tissue>
    </source>
</reference>
<dbReference type="Proteomes" id="UP001066276">
    <property type="component" value="Chromosome 4_1"/>
</dbReference>
<feature type="compositionally biased region" description="Polar residues" evidence="1">
    <location>
        <begin position="40"/>
        <end position="50"/>
    </location>
</feature>
<evidence type="ECO:0000313" key="2">
    <source>
        <dbReference type="EMBL" id="KAJ1171157.1"/>
    </source>
</evidence>
<proteinExistence type="predicted"/>
<gene>
    <name evidence="2" type="ORF">NDU88_003028</name>
</gene>
<accession>A0AAV7T3L4</accession>
<feature type="region of interest" description="Disordered" evidence="1">
    <location>
        <begin position="1"/>
        <end position="92"/>
    </location>
</feature>
<dbReference type="EMBL" id="JANPWB010000007">
    <property type="protein sequence ID" value="KAJ1171157.1"/>
    <property type="molecule type" value="Genomic_DNA"/>
</dbReference>
<evidence type="ECO:0000256" key="1">
    <source>
        <dbReference type="SAM" id="MobiDB-lite"/>
    </source>
</evidence>
<name>A0AAV7T3L4_PLEWA</name>
<organism evidence="2 3">
    <name type="scientific">Pleurodeles waltl</name>
    <name type="common">Iberian ribbed newt</name>
    <dbReference type="NCBI Taxonomy" id="8319"/>
    <lineage>
        <taxon>Eukaryota</taxon>
        <taxon>Metazoa</taxon>
        <taxon>Chordata</taxon>
        <taxon>Craniata</taxon>
        <taxon>Vertebrata</taxon>
        <taxon>Euteleostomi</taxon>
        <taxon>Amphibia</taxon>
        <taxon>Batrachia</taxon>
        <taxon>Caudata</taxon>
        <taxon>Salamandroidea</taxon>
        <taxon>Salamandridae</taxon>
        <taxon>Pleurodelinae</taxon>
        <taxon>Pleurodeles</taxon>
    </lineage>
</organism>
<evidence type="ECO:0000313" key="3">
    <source>
        <dbReference type="Proteomes" id="UP001066276"/>
    </source>
</evidence>
<protein>
    <submittedName>
        <fullName evidence="2">Uncharacterized protein</fullName>
    </submittedName>
</protein>
<sequence length="174" mass="18169">MVLPRSGGLSQVYVPPGSKVNSSRGVLPQGIPAVGIRATSPPQNARSGGLSQVYAPPGASQMDRRRPESSLGDSETLREPLSCPARGHPRSGRRCWLRAAAAPRRRAVRAGAAGLGRLRPGLRRAGEAGEAEAVLETWPLPGAPLLLAAFKAEVPAGGRGGCSSALWMKWQRGP</sequence>
<keyword evidence="3" id="KW-1185">Reference proteome</keyword>